<accession>A0A368JUW2</accession>
<dbReference type="Gene3D" id="1.10.1740.10">
    <property type="match status" value="1"/>
</dbReference>
<keyword evidence="2" id="KW-1185">Reference proteome</keyword>
<dbReference type="EMBL" id="QOWE01000002">
    <property type="protein sequence ID" value="RCR71252.1"/>
    <property type="molecule type" value="Genomic_DNA"/>
</dbReference>
<comment type="caution">
    <text evidence="1">The sequence shown here is derived from an EMBL/GenBank/DDBJ whole genome shotgun (WGS) entry which is preliminary data.</text>
</comment>
<sequence>MNKNVLSSSITELRQKSDEALLKLIALREENESLARAAFQVFYERYEQFLFGVARNVSSQFPGSSNELFEAVFQNTFMKVYLRAETFNPSEVKASDMTLGIKAWIGRIADNEHKLLLRQLRNRPAIQLVADVPIAEEDLENIPADEGIEEPVSYERSLLDQALATLNDMERYILVQSSAYEQEGKYLPSTFIDATCMLWHITKVNFRKVKSVARRKVVDKINQLRVLKNK</sequence>
<name>A0A368JUW2_9BACT</name>
<gene>
    <name evidence="1" type="ORF">DUE52_03110</name>
</gene>
<evidence type="ECO:0008006" key="3">
    <source>
        <dbReference type="Google" id="ProtNLM"/>
    </source>
</evidence>
<dbReference type="AlphaFoldDB" id="A0A368JUW2"/>
<reference evidence="1 2" key="1">
    <citation type="submission" date="2018-07" db="EMBL/GenBank/DDBJ databases">
        <title>Genome analysis of Larkinella rosea.</title>
        <authorList>
            <person name="Zhou Z."/>
            <person name="Wang G."/>
        </authorList>
    </citation>
    <scope>NUCLEOTIDE SEQUENCE [LARGE SCALE GENOMIC DNA]</scope>
    <source>
        <strain evidence="2">zzj9</strain>
    </source>
</reference>
<dbReference type="RefSeq" id="WP_114404482.1">
    <property type="nucleotide sequence ID" value="NZ_QOWE01000002.1"/>
</dbReference>
<organism evidence="1 2">
    <name type="scientific">Larkinella punicea</name>
    <dbReference type="NCBI Taxonomy" id="2315727"/>
    <lineage>
        <taxon>Bacteria</taxon>
        <taxon>Pseudomonadati</taxon>
        <taxon>Bacteroidota</taxon>
        <taxon>Cytophagia</taxon>
        <taxon>Cytophagales</taxon>
        <taxon>Spirosomataceae</taxon>
        <taxon>Larkinella</taxon>
    </lineage>
</organism>
<evidence type="ECO:0000313" key="1">
    <source>
        <dbReference type="EMBL" id="RCR71252.1"/>
    </source>
</evidence>
<dbReference type="Proteomes" id="UP000253383">
    <property type="component" value="Unassembled WGS sequence"/>
</dbReference>
<evidence type="ECO:0000313" key="2">
    <source>
        <dbReference type="Proteomes" id="UP000253383"/>
    </source>
</evidence>
<dbReference type="OrthoDB" id="1492347at2"/>
<proteinExistence type="predicted"/>
<dbReference type="GO" id="GO:0003700">
    <property type="term" value="F:DNA-binding transcription factor activity"/>
    <property type="evidence" value="ECO:0007669"/>
    <property type="project" value="InterPro"/>
</dbReference>
<dbReference type="GO" id="GO:0006352">
    <property type="term" value="P:DNA-templated transcription initiation"/>
    <property type="evidence" value="ECO:0007669"/>
    <property type="project" value="InterPro"/>
</dbReference>
<protein>
    <recommendedName>
        <fullName evidence="3">Sigma-70 family RNA polymerase sigma factor</fullName>
    </recommendedName>
</protein>
<dbReference type="SUPFAM" id="SSF88946">
    <property type="entry name" value="Sigma2 domain of RNA polymerase sigma factors"/>
    <property type="match status" value="1"/>
</dbReference>
<dbReference type="InterPro" id="IPR013325">
    <property type="entry name" value="RNA_pol_sigma_r2"/>
</dbReference>